<dbReference type="STRING" id="1212491.LFA_2909"/>
<dbReference type="SUPFAM" id="SSF56112">
    <property type="entry name" value="Protein kinase-like (PK-like)"/>
    <property type="match status" value="1"/>
</dbReference>
<keyword evidence="2" id="KW-0808">Transferase</keyword>
<sequence>MSNHDKIHIDACLVQRLIATQFPEWASLEIKPVELSGWDNKTFHLGKHMTIRLPSHADYSGQVETEQYWLPKLAPQLPLAIAMPIAMGKPGLEYPLHWSIYKWIEGNTASIERIKNLPQFAVALAEFLNALQQCDPTGGPLAGEHNFYRGGALATYDTETREAIASLDDKTYAEVTTEIWNLALSSTWQSPPVWVHGDIAIGNLLVNKGQLSAVIDFGQLCIGDPACDLAIAWTLFTGESRDTFRATLKLDSATWARGRGWTLWKALCWAFPGEKRVDWRVVDEVLADHRRECK</sequence>
<dbReference type="RefSeq" id="WP_045096621.1">
    <property type="nucleotide sequence ID" value="NZ_LN614827.1"/>
</dbReference>
<dbReference type="InterPro" id="IPR051678">
    <property type="entry name" value="AGP_Transferase"/>
</dbReference>
<gene>
    <name evidence="2" type="ORF">LFA_2909</name>
</gene>
<accession>A0A098G716</accession>
<dbReference type="Gene3D" id="3.90.1200.10">
    <property type="match status" value="1"/>
</dbReference>
<dbReference type="GO" id="GO:0016740">
    <property type="term" value="F:transferase activity"/>
    <property type="evidence" value="ECO:0007669"/>
    <property type="project" value="UniProtKB-KW"/>
</dbReference>
<dbReference type="AlphaFoldDB" id="A0A098G716"/>
<name>A0A098G716_9GAMM</name>
<protein>
    <submittedName>
        <fullName evidence="2">Putative aminoglycoside phosphotransferase</fullName>
    </submittedName>
</protein>
<dbReference type="Proteomes" id="UP000032430">
    <property type="component" value="Chromosome I"/>
</dbReference>
<dbReference type="KEGG" id="lfa:LFA_2909"/>
<dbReference type="Gene3D" id="3.30.200.20">
    <property type="entry name" value="Phosphorylase Kinase, domain 1"/>
    <property type="match status" value="1"/>
</dbReference>
<dbReference type="OrthoDB" id="3806873at2"/>
<dbReference type="PANTHER" id="PTHR21310:SF42">
    <property type="entry name" value="BIFUNCTIONAL AAC_APH"/>
    <property type="match status" value="1"/>
</dbReference>
<dbReference type="Pfam" id="PF01636">
    <property type="entry name" value="APH"/>
    <property type="match status" value="1"/>
</dbReference>
<dbReference type="CDD" id="cd05155">
    <property type="entry name" value="APH_ChoK_like_1"/>
    <property type="match status" value="1"/>
</dbReference>
<evidence type="ECO:0000259" key="1">
    <source>
        <dbReference type="Pfam" id="PF01636"/>
    </source>
</evidence>
<evidence type="ECO:0000313" key="2">
    <source>
        <dbReference type="EMBL" id="CEG58263.1"/>
    </source>
</evidence>
<dbReference type="EMBL" id="LN614827">
    <property type="protein sequence ID" value="CEG58263.1"/>
    <property type="molecule type" value="Genomic_DNA"/>
</dbReference>
<proteinExistence type="predicted"/>
<dbReference type="InterPro" id="IPR011009">
    <property type="entry name" value="Kinase-like_dom_sf"/>
</dbReference>
<evidence type="ECO:0000313" key="3">
    <source>
        <dbReference type="Proteomes" id="UP000032430"/>
    </source>
</evidence>
<keyword evidence="3" id="KW-1185">Reference proteome</keyword>
<organism evidence="2 3">
    <name type="scientific">Legionella fallonii LLAP-10</name>
    <dbReference type="NCBI Taxonomy" id="1212491"/>
    <lineage>
        <taxon>Bacteria</taxon>
        <taxon>Pseudomonadati</taxon>
        <taxon>Pseudomonadota</taxon>
        <taxon>Gammaproteobacteria</taxon>
        <taxon>Legionellales</taxon>
        <taxon>Legionellaceae</taxon>
        <taxon>Legionella</taxon>
    </lineage>
</organism>
<dbReference type="InterPro" id="IPR002575">
    <property type="entry name" value="Aminoglycoside_PTrfase"/>
</dbReference>
<dbReference type="PANTHER" id="PTHR21310">
    <property type="entry name" value="AMINOGLYCOSIDE PHOSPHOTRANSFERASE-RELATED-RELATED"/>
    <property type="match status" value="1"/>
</dbReference>
<dbReference type="HOGENOM" id="CLU_074977_0_0_6"/>
<reference evidence="3" key="1">
    <citation type="submission" date="2014-09" db="EMBL/GenBank/DDBJ databases">
        <authorList>
            <person name="Gomez-Valero L."/>
        </authorList>
    </citation>
    <scope>NUCLEOTIDE SEQUENCE [LARGE SCALE GENOMIC DNA]</scope>
    <source>
        <strain evidence="3">ATCC700992</strain>
    </source>
</reference>
<feature type="domain" description="Aminoglycoside phosphotransferase" evidence="1">
    <location>
        <begin position="31"/>
        <end position="261"/>
    </location>
</feature>